<dbReference type="InterPro" id="IPR012340">
    <property type="entry name" value="NA-bd_OB-fold"/>
</dbReference>
<dbReference type="SUPFAM" id="SSF50249">
    <property type="entry name" value="Nucleic acid-binding proteins"/>
    <property type="match status" value="1"/>
</dbReference>
<dbReference type="AlphaFoldDB" id="A0A417Z302"/>
<evidence type="ECO:0000256" key="2">
    <source>
        <dbReference type="HAMAP-Rule" id="MF_00984"/>
    </source>
</evidence>
<dbReference type="GO" id="GO:0006260">
    <property type="term" value="P:DNA replication"/>
    <property type="evidence" value="ECO:0007669"/>
    <property type="project" value="InterPro"/>
</dbReference>
<organism evidence="5 6">
    <name type="scientific">Dermacoccus abyssi</name>
    <dbReference type="NCBI Taxonomy" id="322596"/>
    <lineage>
        <taxon>Bacteria</taxon>
        <taxon>Bacillati</taxon>
        <taxon>Actinomycetota</taxon>
        <taxon>Actinomycetes</taxon>
        <taxon>Micrococcales</taxon>
        <taxon>Dermacoccaceae</taxon>
        <taxon>Dermacoccus</taxon>
    </lineage>
</organism>
<feature type="compositionally biased region" description="Basic and acidic residues" evidence="4">
    <location>
        <begin position="153"/>
        <end position="167"/>
    </location>
</feature>
<evidence type="ECO:0000313" key="5">
    <source>
        <dbReference type="EMBL" id="RHW44795.1"/>
    </source>
</evidence>
<dbReference type="PANTHER" id="PTHR10302">
    <property type="entry name" value="SINGLE-STRANDED DNA-BINDING PROTEIN"/>
    <property type="match status" value="1"/>
</dbReference>
<evidence type="ECO:0000256" key="1">
    <source>
        <dbReference type="ARBA" id="ARBA00023125"/>
    </source>
</evidence>
<dbReference type="PROSITE" id="PS50935">
    <property type="entry name" value="SSB"/>
    <property type="match status" value="1"/>
</dbReference>
<keyword evidence="1 2" id="KW-0238">DNA-binding</keyword>
<comment type="subunit">
    <text evidence="2">Homotetramer.</text>
</comment>
<name>A0A417Z302_9MICO</name>
<feature type="region of interest" description="Disordered" evidence="4">
    <location>
        <begin position="144"/>
        <end position="190"/>
    </location>
</feature>
<reference evidence="5 6" key="1">
    <citation type="submission" date="2018-08" db="EMBL/GenBank/DDBJ databases">
        <title>Whole genome sequence analysis of Dermacoccus abyssi bacteria isolated from Deep Mariana trench Micromonospora spp reveals genes involved in the environmental adaptation and production of secondary metabolites.</title>
        <authorList>
            <person name="Abdel-Mageed W.M."/>
            <person name="Lehri B."/>
            <person name="Nouioui I."/>
            <person name="Goodfellow I."/>
            <person name="Jaspars M."/>
            <person name="Karlyshev A."/>
        </authorList>
    </citation>
    <scope>NUCLEOTIDE SEQUENCE [LARGE SCALE GENOMIC DNA]</scope>
    <source>
        <strain evidence="5 6">MT1.1</strain>
    </source>
</reference>
<dbReference type="Gene3D" id="2.40.50.140">
    <property type="entry name" value="Nucleic acid-binding proteins"/>
    <property type="match status" value="1"/>
</dbReference>
<proteinExistence type="inferred from homology"/>
<evidence type="ECO:0000256" key="3">
    <source>
        <dbReference type="RuleBase" id="RU000524"/>
    </source>
</evidence>
<dbReference type="Proteomes" id="UP000285376">
    <property type="component" value="Unassembled WGS sequence"/>
</dbReference>
<protein>
    <recommendedName>
        <fullName evidence="2 3">Single-stranded DNA-binding protein</fullName>
        <shortName evidence="2">SSB</shortName>
    </recommendedName>
</protein>
<sequence length="190" mass="20380">MNEVKVDVSGTVVSDPVLRETRAGDPFVSFRIAVNPRRWNAEDGSWSDGEAQFFSVTAFRALAGNAYHSLTKGQHVMVTGRLRLTQYEARDGELRTSAQIDAHDIGPSLKFGQSTFTKSVRPVIPSNDRLADDAVTLAMRELEGDLAPDEGDSDARQDAVTEGKEVGAADINGQAGTGDAATEQGERLAS</sequence>
<evidence type="ECO:0000313" key="6">
    <source>
        <dbReference type="Proteomes" id="UP000285376"/>
    </source>
</evidence>
<dbReference type="InterPro" id="IPR011344">
    <property type="entry name" value="ssDNA-bd"/>
</dbReference>
<evidence type="ECO:0000256" key="4">
    <source>
        <dbReference type="SAM" id="MobiDB-lite"/>
    </source>
</evidence>
<gene>
    <name evidence="5" type="primary">ssb</name>
    <name evidence="5" type="ORF">D1832_11090</name>
</gene>
<comment type="caution">
    <text evidence="2">Lacks conserved residue(s) required for the propagation of feature annotation.</text>
</comment>
<dbReference type="PANTHER" id="PTHR10302:SF27">
    <property type="entry name" value="SINGLE-STRANDED DNA-BINDING PROTEIN"/>
    <property type="match status" value="1"/>
</dbReference>
<dbReference type="GO" id="GO:0009295">
    <property type="term" value="C:nucleoid"/>
    <property type="evidence" value="ECO:0007669"/>
    <property type="project" value="TreeGrafter"/>
</dbReference>
<dbReference type="InterPro" id="IPR000424">
    <property type="entry name" value="Primosome_PriB/ssb"/>
</dbReference>
<dbReference type="RefSeq" id="WP_118914057.1">
    <property type="nucleotide sequence ID" value="NZ_CBCRVH010000004.1"/>
</dbReference>
<dbReference type="HAMAP" id="MF_00984">
    <property type="entry name" value="SSB"/>
    <property type="match status" value="1"/>
</dbReference>
<dbReference type="CDD" id="cd04496">
    <property type="entry name" value="SSB_OBF"/>
    <property type="match status" value="1"/>
</dbReference>
<dbReference type="GO" id="GO:0003697">
    <property type="term" value="F:single-stranded DNA binding"/>
    <property type="evidence" value="ECO:0007669"/>
    <property type="project" value="UniProtKB-UniRule"/>
</dbReference>
<dbReference type="NCBIfam" id="TIGR00621">
    <property type="entry name" value="ssb"/>
    <property type="match status" value="1"/>
</dbReference>
<accession>A0A417Z302</accession>
<dbReference type="Pfam" id="PF00436">
    <property type="entry name" value="SSB"/>
    <property type="match status" value="1"/>
</dbReference>
<comment type="caution">
    <text evidence="5">The sequence shown here is derived from an EMBL/GenBank/DDBJ whole genome shotgun (WGS) entry which is preliminary data.</text>
</comment>
<dbReference type="EMBL" id="QWLM01000013">
    <property type="protein sequence ID" value="RHW44795.1"/>
    <property type="molecule type" value="Genomic_DNA"/>
</dbReference>